<keyword evidence="6" id="KW-1185">Reference proteome</keyword>
<dbReference type="Proteomes" id="UP000034841">
    <property type="component" value="Unassembled WGS sequence"/>
</dbReference>
<dbReference type="CDD" id="cd06257">
    <property type="entry name" value="DnaJ"/>
    <property type="match status" value="1"/>
</dbReference>
<dbReference type="Pfam" id="PF00226">
    <property type="entry name" value="DnaJ"/>
    <property type="match status" value="1"/>
</dbReference>
<evidence type="ECO:0000313" key="5">
    <source>
        <dbReference type="EMBL" id="KKF96143.1"/>
    </source>
</evidence>
<proteinExistence type="predicted"/>
<evidence type="ECO:0000256" key="3">
    <source>
        <dbReference type="SAM" id="Phobius"/>
    </source>
</evidence>
<evidence type="ECO:0000256" key="2">
    <source>
        <dbReference type="SAM" id="MobiDB-lite"/>
    </source>
</evidence>
<comment type="caution">
    <text evidence="5">The sequence shown here is derived from an EMBL/GenBank/DDBJ whole genome shotgun (WGS) entry which is preliminary data.</text>
</comment>
<sequence>MPSKEPSSSGRSKAGRSSRRSERSNRHGTSSRAHGAANEDPAYSNSPYQQSVRAAESRFSLTDQFATTAREFEFGFDDASSVFTKVTDVADSHPDPPPPYNDEAEGPAAVEDAIGPRGAWEDVEEDFDYVEPSHYDILCLPRNSALTQDHIRRAFYRQFMLLYPEAHASKYRAMASNHFFKSQQAYETLMDPQRRAEYDVLGEDCEDAEALVHGHYDSAVEGKLRARMQQVVYGTSEIGVRIDASKLYNQLYRQLSKRRTPTAANLAQSMKPLDYALSQSFTVGVPVHRVLPLAQLRAAKKRLGGMMAKLRSDKGKEKSKKRSRDREREKASAAAGSSNYYMAIPTVTVAGSLYGLVDGLTQANVSSSLLTDRVQPLLPLTIPRHRIVQLGELKCTPLVAVRVRQEIIHRARAAERTESAVGTSSSAAVAGSEERWTKSAIEVETDVIPERSLTARVSHTFLLPYSSVPWNIEASATNGRYVTGGIPRLGMGMYRKIGPGTAFFRADSGDWRFGNGRVCNFFGQFAKESKKWFYADFQFPLKTTPSIEIGYKTTPCERWTTTNYADIPRGESGIRGMDRESSFAGRGSWAVSVSAMPSDAFAGYLRYSRDIPYLAPTQNPSRIEAELCGSNSADYYLALRNLWQVGNFARLGLEVSVSAHHVHLSLYWARLSHAISLPVLVAPRTMISDKMVAWGAVVPFVTVALGQFGRRWLNRSRVAKKMARNQEAVRAYVDQKRVDAEEVEYLIGGFVETHQKREAKKGGLVILSAKYGVKEGTGSNAVWGGGEVADVRVAVAALVDGDGRLEIPYGVRKSHIPGFWDPMPLQEKVLHVRYMYRGREAVVEVRGKEGLVLPPV</sequence>
<accession>A0A0F8BUA2</accession>
<protein>
    <submittedName>
        <fullName evidence="5">Putative J domain-containing protein C63.03</fullName>
    </submittedName>
</protein>
<feature type="region of interest" description="Disordered" evidence="2">
    <location>
        <begin position="1"/>
        <end position="58"/>
    </location>
</feature>
<evidence type="ECO:0000256" key="1">
    <source>
        <dbReference type="ARBA" id="ARBA00023186"/>
    </source>
</evidence>
<dbReference type="AlphaFoldDB" id="A0A0F8BUA2"/>
<organism evidence="5 6">
    <name type="scientific">Ceratocystis fimbriata f. sp. platani</name>
    <dbReference type="NCBI Taxonomy" id="88771"/>
    <lineage>
        <taxon>Eukaryota</taxon>
        <taxon>Fungi</taxon>
        <taxon>Dikarya</taxon>
        <taxon>Ascomycota</taxon>
        <taxon>Pezizomycotina</taxon>
        <taxon>Sordariomycetes</taxon>
        <taxon>Hypocreomycetidae</taxon>
        <taxon>Microascales</taxon>
        <taxon>Ceratocystidaceae</taxon>
        <taxon>Ceratocystis</taxon>
    </lineage>
</organism>
<dbReference type="Gene3D" id="1.10.287.110">
    <property type="entry name" value="DnaJ domain"/>
    <property type="match status" value="1"/>
</dbReference>
<dbReference type="InterPro" id="IPR036869">
    <property type="entry name" value="J_dom_sf"/>
</dbReference>
<evidence type="ECO:0000313" key="6">
    <source>
        <dbReference type="Proteomes" id="UP000034841"/>
    </source>
</evidence>
<feature type="compositionally biased region" description="Polar residues" evidence="2">
    <location>
        <begin position="43"/>
        <end position="52"/>
    </location>
</feature>
<dbReference type="EMBL" id="LBBL01000060">
    <property type="protein sequence ID" value="KKF96143.1"/>
    <property type="molecule type" value="Genomic_DNA"/>
</dbReference>
<name>A0A0F8BUA2_CERFI</name>
<keyword evidence="3" id="KW-0812">Transmembrane</keyword>
<keyword evidence="1" id="KW-0143">Chaperone</keyword>
<dbReference type="GO" id="GO:0042407">
    <property type="term" value="P:cristae formation"/>
    <property type="evidence" value="ECO:0007669"/>
    <property type="project" value="TreeGrafter"/>
</dbReference>
<keyword evidence="3" id="KW-1133">Transmembrane helix</keyword>
<feature type="domain" description="J" evidence="4">
    <location>
        <begin position="133"/>
        <end position="202"/>
    </location>
</feature>
<dbReference type="PANTHER" id="PTHR44157">
    <property type="entry name" value="DNAJ HOMOLOG SUBFAMILY C MEMBER 11"/>
    <property type="match status" value="1"/>
</dbReference>
<dbReference type="SUPFAM" id="SSF46565">
    <property type="entry name" value="Chaperone J-domain"/>
    <property type="match status" value="1"/>
</dbReference>
<dbReference type="OrthoDB" id="666364at2759"/>
<dbReference type="PROSITE" id="PS50076">
    <property type="entry name" value="DNAJ_2"/>
    <property type="match status" value="1"/>
</dbReference>
<dbReference type="SMART" id="SM00271">
    <property type="entry name" value="DnaJ"/>
    <property type="match status" value="1"/>
</dbReference>
<dbReference type="Pfam" id="PF11875">
    <property type="entry name" value="DnaJ-like_C11_C"/>
    <property type="match status" value="1"/>
</dbReference>
<keyword evidence="3" id="KW-0472">Membrane</keyword>
<dbReference type="GO" id="GO:0005739">
    <property type="term" value="C:mitochondrion"/>
    <property type="evidence" value="ECO:0007669"/>
    <property type="project" value="GOC"/>
</dbReference>
<gene>
    <name evidence="5" type="ORF">CFO_g1497</name>
</gene>
<dbReference type="InterPro" id="IPR052243">
    <property type="entry name" value="Mito_inner_membrane_organizer"/>
</dbReference>
<feature type="transmembrane region" description="Helical" evidence="3">
    <location>
        <begin position="691"/>
        <end position="713"/>
    </location>
</feature>
<dbReference type="InterPro" id="IPR024586">
    <property type="entry name" value="DnaJ-like_C11_C"/>
</dbReference>
<feature type="region of interest" description="Disordered" evidence="2">
    <location>
        <begin position="307"/>
        <end position="333"/>
    </location>
</feature>
<evidence type="ECO:0000259" key="4">
    <source>
        <dbReference type="PROSITE" id="PS50076"/>
    </source>
</evidence>
<reference evidence="5 6" key="1">
    <citation type="submission" date="2015-04" db="EMBL/GenBank/DDBJ databases">
        <title>Genome sequence of Ceratocystis platani, a major pathogen of plane trees.</title>
        <authorList>
            <person name="Belbahri L."/>
        </authorList>
    </citation>
    <scope>NUCLEOTIDE SEQUENCE [LARGE SCALE GENOMIC DNA]</scope>
    <source>
        <strain evidence="5 6">CFO</strain>
    </source>
</reference>
<dbReference type="PANTHER" id="PTHR44157:SF1">
    <property type="entry name" value="DNAJ HOMOLOG SUBFAMILY C MEMBER 11"/>
    <property type="match status" value="1"/>
</dbReference>
<dbReference type="InterPro" id="IPR001623">
    <property type="entry name" value="DnaJ_domain"/>
</dbReference>